<accession>A0A2R5G319</accession>
<evidence type="ECO:0000313" key="2">
    <source>
        <dbReference type="Proteomes" id="UP000241890"/>
    </source>
</evidence>
<keyword evidence="2" id="KW-1185">Reference proteome</keyword>
<dbReference type="EMBL" id="BEYU01000009">
    <property type="protein sequence ID" value="GBG24925.1"/>
    <property type="molecule type" value="Genomic_DNA"/>
</dbReference>
<protein>
    <submittedName>
        <fullName evidence="1">Uncharacterized protein</fullName>
    </submittedName>
</protein>
<evidence type="ECO:0000313" key="1">
    <source>
        <dbReference type="EMBL" id="GBG24925.1"/>
    </source>
</evidence>
<organism evidence="1 2">
    <name type="scientific">Hondaea fermentalgiana</name>
    <dbReference type="NCBI Taxonomy" id="2315210"/>
    <lineage>
        <taxon>Eukaryota</taxon>
        <taxon>Sar</taxon>
        <taxon>Stramenopiles</taxon>
        <taxon>Bigyra</taxon>
        <taxon>Labyrinthulomycetes</taxon>
        <taxon>Thraustochytrida</taxon>
        <taxon>Thraustochytriidae</taxon>
        <taxon>Hondaea</taxon>
    </lineage>
</organism>
<comment type="caution">
    <text evidence="1">The sequence shown here is derived from an EMBL/GenBank/DDBJ whole genome shotgun (WGS) entry which is preliminary data.</text>
</comment>
<name>A0A2R5G319_9STRA</name>
<dbReference type="Proteomes" id="UP000241890">
    <property type="component" value="Unassembled WGS sequence"/>
</dbReference>
<sequence length="175" mass="19173">MAPSSVTTATHALDLVMSGTAPRMPTRTYRKKHADLIAEATETGLAAANAYIDNKCGARERFHNALLECMLGVLGNDGMNLMAEDAAETMLCRLYCAAIDRAGLLLWTENDGAHQRKIEPVAALPDLQRARIAYSFVDMLATHNKDERYKTPLTEMQSAMVQTASVFTTIKDLPV</sequence>
<gene>
    <name evidence="1" type="ORF">FCC1311_011422</name>
</gene>
<dbReference type="InParanoid" id="A0A2R5G319"/>
<proteinExistence type="predicted"/>
<dbReference type="AlphaFoldDB" id="A0A2R5G319"/>
<reference evidence="1 2" key="1">
    <citation type="submission" date="2017-12" db="EMBL/GenBank/DDBJ databases">
        <title>Sequencing, de novo assembly and annotation of complete genome of a new Thraustochytrid species, strain FCC1311.</title>
        <authorList>
            <person name="Sedici K."/>
            <person name="Godart F."/>
            <person name="Aiese Cigliano R."/>
            <person name="Sanseverino W."/>
            <person name="Barakat M."/>
            <person name="Ortet P."/>
            <person name="Marechal E."/>
            <person name="Cagnac O."/>
            <person name="Amato A."/>
        </authorList>
    </citation>
    <scope>NUCLEOTIDE SEQUENCE [LARGE SCALE GENOMIC DNA]</scope>
</reference>